<evidence type="ECO:0000313" key="2">
    <source>
        <dbReference type="Proteomes" id="UP001345963"/>
    </source>
</evidence>
<organism evidence="1 2">
    <name type="scientific">Ataeniobius toweri</name>
    <dbReference type="NCBI Taxonomy" id="208326"/>
    <lineage>
        <taxon>Eukaryota</taxon>
        <taxon>Metazoa</taxon>
        <taxon>Chordata</taxon>
        <taxon>Craniata</taxon>
        <taxon>Vertebrata</taxon>
        <taxon>Euteleostomi</taxon>
        <taxon>Actinopterygii</taxon>
        <taxon>Neopterygii</taxon>
        <taxon>Teleostei</taxon>
        <taxon>Neoteleostei</taxon>
        <taxon>Acanthomorphata</taxon>
        <taxon>Ovalentaria</taxon>
        <taxon>Atherinomorphae</taxon>
        <taxon>Cyprinodontiformes</taxon>
        <taxon>Goodeidae</taxon>
        <taxon>Ataeniobius</taxon>
    </lineage>
</organism>
<accession>A0ABU7CHG2</accession>
<comment type="caution">
    <text evidence="1">The sequence shown here is derived from an EMBL/GenBank/DDBJ whole genome shotgun (WGS) entry which is preliminary data.</text>
</comment>
<protein>
    <submittedName>
        <fullName evidence="1">Uncharacterized protein</fullName>
    </submittedName>
</protein>
<proteinExistence type="predicted"/>
<sequence length="99" mass="11363">MTEWVTDYINFCVDTIPTRTMRCFLNNNLWITSDLKDPLKKKKSFQRGRQEIIDFSSSFNTIQPDLLCPEDSGGGLNNLLDQRLPDKQTTVCETEGLCV</sequence>
<gene>
    <name evidence="1" type="ORF">ATANTOWER_008453</name>
</gene>
<keyword evidence="2" id="KW-1185">Reference proteome</keyword>
<dbReference type="Proteomes" id="UP001345963">
    <property type="component" value="Unassembled WGS sequence"/>
</dbReference>
<evidence type="ECO:0000313" key="1">
    <source>
        <dbReference type="EMBL" id="MED6261680.1"/>
    </source>
</evidence>
<name>A0ABU7CHG2_9TELE</name>
<dbReference type="EMBL" id="JAHUTI010090519">
    <property type="protein sequence ID" value="MED6261680.1"/>
    <property type="molecule type" value="Genomic_DNA"/>
</dbReference>
<reference evidence="1 2" key="1">
    <citation type="submission" date="2021-07" db="EMBL/GenBank/DDBJ databases">
        <authorList>
            <person name="Palmer J.M."/>
        </authorList>
    </citation>
    <scope>NUCLEOTIDE SEQUENCE [LARGE SCALE GENOMIC DNA]</scope>
    <source>
        <strain evidence="1 2">AT_MEX2019</strain>
        <tissue evidence="1">Muscle</tissue>
    </source>
</reference>